<gene>
    <name evidence="1" type="ORF">NJ959_26255</name>
</gene>
<dbReference type="InterPro" id="IPR054649">
    <property type="entry name" value="Npun_R2479-like"/>
</dbReference>
<dbReference type="AlphaFoldDB" id="A0AAE3KRR1"/>
<evidence type="ECO:0000313" key="1">
    <source>
        <dbReference type="EMBL" id="MCP2731938.1"/>
    </source>
</evidence>
<protein>
    <submittedName>
        <fullName evidence="1">Metal-dependent phosphohydrolase</fullName>
    </submittedName>
</protein>
<dbReference type="Proteomes" id="UP001204953">
    <property type="component" value="Unassembled WGS sequence"/>
</dbReference>
<dbReference type="EMBL" id="JAMZMM010000434">
    <property type="protein sequence ID" value="MCP2731938.1"/>
    <property type="molecule type" value="Genomic_DNA"/>
</dbReference>
<name>A0AAE3KRR1_9CYAN</name>
<evidence type="ECO:0000313" key="2">
    <source>
        <dbReference type="Proteomes" id="UP001204953"/>
    </source>
</evidence>
<reference evidence="1" key="1">
    <citation type="submission" date="2022-06" db="EMBL/GenBank/DDBJ databases">
        <title>New cyanobacteria of genus Symplocastrum in benthos of Lake Baikal.</title>
        <authorList>
            <person name="Sorokovikova E."/>
            <person name="Tikhonova I."/>
            <person name="Krasnopeev A."/>
            <person name="Evseev P."/>
            <person name="Gladkikh A."/>
            <person name="Belykh O."/>
        </authorList>
    </citation>
    <scope>NUCLEOTIDE SEQUENCE</scope>
    <source>
        <strain evidence="1">BBK-W-15</strain>
    </source>
</reference>
<dbReference type="RefSeq" id="WP_254014668.1">
    <property type="nucleotide sequence ID" value="NZ_JAMZMM010000434.1"/>
</dbReference>
<dbReference type="NCBIfam" id="NF045583">
    <property type="entry name" value="Npun_R2479_HDIG"/>
    <property type="match status" value="1"/>
</dbReference>
<dbReference type="SUPFAM" id="SSF109604">
    <property type="entry name" value="HD-domain/PDEase-like"/>
    <property type="match status" value="1"/>
</dbReference>
<keyword evidence="2" id="KW-1185">Reference proteome</keyword>
<proteinExistence type="predicted"/>
<sequence>MFNPTEVMIRTCTDRLKSGYREIYGNFKPEYPDLIGWVANVVLEEISNSDALYHDIEHTILVTLVGQEILRGKQIREGNVSCDDWLNFIVSLLCHDIGYVKGICREDQCDRRLYIIGLDEMMISLPLSATDASLTPYHVSRGKLFVEEKFGVEGLINSEVVKQNIELTRFPVPPDEAHKDTINYPGLTRAADLIGQLSDPRYLEKIPALFYEFEETGMNKNLGYQNPGDLRHGYPNFFWNVVFQYIEPALRYLETTLAGKEIIANLYSNVFQVEEEIKGV</sequence>
<accession>A0AAE3KRR1</accession>
<organism evidence="1 2">
    <name type="scientific">Limnofasciculus baicalensis BBK-W-15</name>
    <dbReference type="NCBI Taxonomy" id="2699891"/>
    <lineage>
        <taxon>Bacteria</taxon>
        <taxon>Bacillati</taxon>
        <taxon>Cyanobacteriota</taxon>
        <taxon>Cyanophyceae</taxon>
        <taxon>Coleofasciculales</taxon>
        <taxon>Coleofasciculaceae</taxon>
        <taxon>Limnofasciculus</taxon>
        <taxon>Limnofasciculus baicalensis</taxon>
    </lineage>
</organism>
<comment type="caution">
    <text evidence="1">The sequence shown here is derived from an EMBL/GenBank/DDBJ whole genome shotgun (WGS) entry which is preliminary data.</text>
</comment>